<dbReference type="Proteomes" id="UP000615446">
    <property type="component" value="Unassembled WGS sequence"/>
</dbReference>
<dbReference type="EMBL" id="BLAL01000228">
    <property type="protein sequence ID" value="GES93515.1"/>
    <property type="molecule type" value="Genomic_DNA"/>
</dbReference>
<sequence>MPPSLVKRAFDQLLNIKRNPVLPEEITDKRLLDTRMQTENSSFSDKAVQTDSLDKATQTESINFLEQIESANMLLTDAISILSNI</sequence>
<name>A0A8H3QUW7_9GLOM</name>
<evidence type="ECO:0000313" key="1">
    <source>
        <dbReference type="EMBL" id="GES93515.1"/>
    </source>
</evidence>
<accession>A0A8H3QUW7</accession>
<comment type="caution">
    <text evidence="1">The sequence shown here is derived from an EMBL/GenBank/DDBJ whole genome shotgun (WGS) entry which is preliminary data.</text>
</comment>
<dbReference type="OrthoDB" id="2376953at2759"/>
<protein>
    <submittedName>
        <fullName evidence="1">Uncharacterized protein</fullName>
    </submittedName>
</protein>
<gene>
    <name evidence="1" type="ORF">RCL2_002025800</name>
</gene>
<dbReference type="AlphaFoldDB" id="A0A8H3QUW7"/>
<proteinExistence type="predicted"/>
<reference evidence="1" key="1">
    <citation type="submission" date="2019-10" db="EMBL/GenBank/DDBJ databases">
        <title>Conservation and host-specific expression of non-tandemly repeated heterogenous ribosome RNA gene in arbuscular mycorrhizal fungi.</title>
        <authorList>
            <person name="Maeda T."/>
            <person name="Kobayashi Y."/>
            <person name="Nakagawa T."/>
            <person name="Ezawa T."/>
            <person name="Yamaguchi K."/>
            <person name="Bino T."/>
            <person name="Nishimoto Y."/>
            <person name="Shigenobu S."/>
            <person name="Kawaguchi M."/>
        </authorList>
    </citation>
    <scope>NUCLEOTIDE SEQUENCE</scope>
    <source>
        <strain evidence="1">HR1</strain>
    </source>
</reference>
<evidence type="ECO:0000313" key="2">
    <source>
        <dbReference type="Proteomes" id="UP000615446"/>
    </source>
</evidence>
<organism evidence="1 2">
    <name type="scientific">Rhizophagus clarus</name>
    <dbReference type="NCBI Taxonomy" id="94130"/>
    <lineage>
        <taxon>Eukaryota</taxon>
        <taxon>Fungi</taxon>
        <taxon>Fungi incertae sedis</taxon>
        <taxon>Mucoromycota</taxon>
        <taxon>Glomeromycotina</taxon>
        <taxon>Glomeromycetes</taxon>
        <taxon>Glomerales</taxon>
        <taxon>Glomeraceae</taxon>
        <taxon>Rhizophagus</taxon>
    </lineage>
</organism>